<protein>
    <submittedName>
        <fullName evidence="2">Uncharacterized protein</fullName>
    </submittedName>
</protein>
<evidence type="ECO:0000313" key="3">
    <source>
        <dbReference type="Proteomes" id="UP001367508"/>
    </source>
</evidence>
<name>A0AAN9K3G2_CANGL</name>
<evidence type="ECO:0000313" key="2">
    <source>
        <dbReference type="EMBL" id="KAK7308469.1"/>
    </source>
</evidence>
<proteinExistence type="predicted"/>
<organism evidence="2 3">
    <name type="scientific">Canavalia gladiata</name>
    <name type="common">Sword bean</name>
    <name type="synonym">Dolichos gladiatus</name>
    <dbReference type="NCBI Taxonomy" id="3824"/>
    <lineage>
        <taxon>Eukaryota</taxon>
        <taxon>Viridiplantae</taxon>
        <taxon>Streptophyta</taxon>
        <taxon>Embryophyta</taxon>
        <taxon>Tracheophyta</taxon>
        <taxon>Spermatophyta</taxon>
        <taxon>Magnoliopsida</taxon>
        <taxon>eudicotyledons</taxon>
        <taxon>Gunneridae</taxon>
        <taxon>Pentapetalae</taxon>
        <taxon>rosids</taxon>
        <taxon>fabids</taxon>
        <taxon>Fabales</taxon>
        <taxon>Fabaceae</taxon>
        <taxon>Papilionoideae</taxon>
        <taxon>50 kb inversion clade</taxon>
        <taxon>NPAAA clade</taxon>
        <taxon>indigoferoid/millettioid clade</taxon>
        <taxon>Phaseoleae</taxon>
        <taxon>Canavalia</taxon>
    </lineage>
</organism>
<reference evidence="2 3" key="1">
    <citation type="submission" date="2024-01" db="EMBL/GenBank/DDBJ databases">
        <title>The genomes of 5 underutilized Papilionoideae crops provide insights into root nodulation and disease resistanc.</title>
        <authorList>
            <person name="Jiang F."/>
        </authorList>
    </citation>
    <scope>NUCLEOTIDE SEQUENCE [LARGE SCALE GENOMIC DNA]</scope>
    <source>
        <strain evidence="2">LVBAO_FW01</strain>
        <tissue evidence="2">Leaves</tissue>
    </source>
</reference>
<sequence>MKGLRAFNPIHFLFVLPMGLMGSNNYTLGSGTCTYLPLSANEIQIPLKTYGMIKWVKRLVHPAESGANHRKSTPVPTEHPRLDLQIGKQDSDLLKVSLTVMISRPLAFTTLITLSMDWTFLTSPTDQPHYTEPHLLTLVEPNFKTPYPRIRGTLNFDKSSTDWDFLLDIKHHFNNCFSVYLDASRGFPQKAYMNKPGTSTQS</sequence>
<feature type="chain" id="PRO_5042902508" evidence="1">
    <location>
        <begin position="23"/>
        <end position="202"/>
    </location>
</feature>
<evidence type="ECO:0000256" key="1">
    <source>
        <dbReference type="SAM" id="SignalP"/>
    </source>
</evidence>
<keyword evidence="1" id="KW-0732">Signal</keyword>
<dbReference type="EMBL" id="JAYMYQ010000010">
    <property type="protein sequence ID" value="KAK7308469.1"/>
    <property type="molecule type" value="Genomic_DNA"/>
</dbReference>
<accession>A0AAN9K3G2</accession>
<keyword evidence="3" id="KW-1185">Reference proteome</keyword>
<dbReference type="Proteomes" id="UP001367508">
    <property type="component" value="Unassembled WGS sequence"/>
</dbReference>
<feature type="signal peptide" evidence="1">
    <location>
        <begin position="1"/>
        <end position="22"/>
    </location>
</feature>
<gene>
    <name evidence="2" type="ORF">VNO77_42075</name>
</gene>
<dbReference type="AlphaFoldDB" id="A0AAN9K3G2"/>
<comment type="caution">
    <text evidence="2">The sequence shown here is derived from an EMBL/GenBank/DDBJ whole genome shotgun (WGS) entry which is preliminary data.</text>
</comment>